<accession>A0ABW4JZ77</accession>
<reference evidence="4" key="1">
    <citation type="journal article" date="2019" name="Int. J. Syst. Evol. Microbiol.">
        <title>The Global Catalogue of Microorganisms (GCM) 10K type strain sequencing project: providing services to taxonomists for standard genome sequencing and annotation.</title>
        <authorList>
            <consortium name="The Broad Institute Genomics Platform"/>
            <consortium name="The Broad Institute Genome Sequencing Center for Infectious Disease"/>
            <person name="Wu L."/>
            <person name="Ma J."/>
        </authorList>
    </citation>
    <scope>NUCLEOTIDE SEQUENCE [LARGE SCALE GENOMIC DNA]</scope>
    <source>
        <strain evidence="4">JCM 3369</strain>
    </source>
</reference>
<dbReference type="Gene3D" id="3.40.50.980">
    <property type="match status" value="2"/>
</dbReference>
<dbReference type="CDD" id="cd05930">
    <property type="entry name" value="A_NRPS"/>
    <property type="match status" value="1"/>
</dbReference>
<dbReference type="PRINTS" id="PR00154">
    <property type="entry name" value="AMPBINDING"/>
</dbReference>
<dbReference type="InterPro" id="IPR045851">
    <property type="entry name" value="AMP-bd_C_sf"/>
</dbReference>
<dbReference type="Gene3D" id="2.30.38.10">
    <property type="entry name" value="Luciferase, Domain 3"/>
    <property type="match status" value="1"/>
</dbReference>
<feature type="domain" description="AMP-dependent synthetase/ligase" evidence="1">
    <location>
        <begin position="25"/>
        <end position="369"/>
    </location>
</feature>
<dbReference type="RefSeq" id="WP_188318890.1">
    <property type="nucleotide sequence ID" value="NZ_JBHUFA010000004.1"/>
</dbReference>
<protein>
    <submittedName>
        <fullName evidence="3">Amino acid adenylation domain-containing protein</fullName>
    </submittedName>
</protein>
<organism evidence="3 4">
    <name type="scientific">Roseibium aestuarii</name>
    <dbReference type="NCBI Taxonomy" id="2600299"/>
    <lineage>
        <taxon>Bacteria</taxon>
        <taxon>Pseudomonadati</taxon>
        <taxon>Pseudomonadota</taxon>
        <taxon>Alphaproteobacteria</taxon>
        <taxon>Hyphomicrobiales</taxon>
        <taxon>Stappiaceae</taxon>
        <taxon>Roseibium</taxon>
    </lineage>
</organism>
<keyword evidence="4" id="KW-1185">Reference proteome</keyword>
<proteinExistence type="predicted"/>
<evidence type="ECO:0000313" key="4">
    <source>
        <dbReference type="Proteomes" id="UP001597327"/>
    </source>
</evidence>
<gene>
    <name evidence="3" type="ORF">ACFSC7_10965</name>
</gene>
<dbReference type="EMBL" id="JBHUFA010000004">
    <property type="protein sequence ID" value="MFD1696036.1"/>
    <property type="molecule type" value="Genomic_DNA"/>
</dbReference>
<dbReference type="PROSITE" id="PS00455">
    <property type="entry name" value="AMP_BINDING"/>
    <property type="match status" value="1"/>
</dbReference>
<dbReference type="InterPro" id="IPR000873">
    <property type="entry name" value="AMP-dep_synth/lig_dom"/>
</dbReference>
<evidence type="ECO:0000313" key="3">
    <source>
        <dbReference type="EMBL" id="MFD1696036.1"/>
    </source>
</evidence>
<dbReference type="Gene3D" id="3.30.300.30">
    <property type="match status" value="1"/>
</dbReference>
<dbReference type="Pfam" id="PF13193">
    <property type="entry name" value="AMP-binding_C"/>
    <property type="match status" value="1"/>
</dbReference>
<dbReference type="SUPFAM" id="SSF56801">
    <property type="entry name" value="Acetyl-CoA synthetase-like"/>
    <property type="match status" value="1"/>
</dbReference>
<dbReference type="PANTHER" id="PTHR45527">
    <property type="entry name" value="NONRIBOSOMAL PEPTIDE SYNTHETASE"/>
    <property type="match status" value="1"/>
</dbReference>
<dbReference type="InterPro" id="IPR020459">
    <property type="entry name" value="AMP-binding"/>
</dbReference>
<dbReference type="NCBIfam" id="TIGR01733">
    <property type="entry name" value="AA-adenyl-dom"/>
    <property type="match status" value="1"/>
</dbReference>
<comment type="caution">
    <text evidence="3">The sequence shown here is derived from an EMBL/GenBank/DDBJ whole genome shotgun (WGS) entry which is preliminary data.</text>
</comment>
<dbReference type="PANTHER" id="PTHR45527:SF1">
    <property type="entry name" value="FATTY ACID SYNTHASE"/>
    <property type="match status" value="1"/>
</dbReference>
<dbReference type="InterPro" id="IPR025110">
    <property type="entry name" value="AMP-bd_C"/>
</dbReference>
<evidence type="ECO:0000259" key="1">
    <source>
        <dbReference type="Pfam" id="PF00501"/>
    </source>
</evidence>
<name>A0ABW4JZ77_9HYPH</name>
<evidence type="ECO:0000259" key="2">
    <source>
        <dbReference type="Pfam" id="PF13193"/>
    </source>
</evidence>
<dbReference type="InterPro" id="IPR010071">
    <property type="entry name" value="AA_adenyl_dom"/>
</dbReference>
<sequence>MALLTRTVAQDISSVTSDVLFCILETCARNPLNPALSQGDETWTCDDLVQRMSTIAETLIQAGIGRGAVVGVLQPHGFDLVASLLAILHVGAAYLPLDQRLPEERLAFLLTDSGATAILGTSALLSRLPGDTTASAIAVDEITPSGNLAIAHGALVEEDDPAYVIYTSGSTGQPKGVVVSRANLANYCHWAAEAYAPRGPERFALYSPLSFDFTATCIFPPLLRGGTIEIYDGINDPFVIRTILSDNRVDVLKITPAYLEVFAELVTATSRISRIIVGGEDFTSDLAAKVHSRMGGKVQLINEYGPTEATVGCMHHVYDPLRDQDGSVSIGRPIDNMDILLLDDTLQPVPPGASGEIFIAGPSVASGYLNRPELTQRAFCSLPFRPGERIYRTGDYARPRDNGDLVFIGRKDDQVKIRGHRVELGEVESTLKSLDGVASAHVTSIEYRATRDLLAAVVTRVPMTAEQIRSALGARLPAHMVPSHVLMVDALPLTANQKIDRTALLNAWEAQTKCPR</sequence>
<feature type="domain" description="AMP-binding enzyme C-terminal" evidence="2">
    <location>
        <begin position="426"/>
        <end position="498"/>
    </location>
</feature>
<dbReference type="Pfam" id="PF00501">
    <property type="entry name" value="AMP-binding"/>
    <property type="match status" value="1"/>
</dbReference>
<dbReference type="InterPro" id="IPR020845">
    <property type="entry name" value="AMP-binding_CS"/>
</dbReference>
<dbReference type="Proteomes" id="UP001597327">
    <property type="component" value="Unassembled WGS sequence"/>
</dbReference>